<dbReference type="GO" id="GO:0008168">
    <property type="term" value="F:methyltransferase activity"/>
    <property type="evidence" value="ECO:0007669"/>
    <property type="project" value="UniProtKB-KW"/>
</dbReference>
<organism evidence="1">
    <name type="scientific">Harvfovirus sp</name>
    <dbReference type="NCBI Taxonomy" id="2487768"/>
    <lineage>
        <taxon>Viruses</taxon>
        <taxon>Varidnaviria</taxon>
        <taxon>Bamfordvirae</taxon>
        <taxon>Nucleocytoviricota</taxon>
        <taxon>Megaviricetes</taxon>
        <taxon>Imitervirales</taxon>
        <taxon>Mimiviridae</taxon>
        <taxon>Klosneuvirinae</taxon>
    </lineage>
</organism>
<dbReference type="GO" id="GO:0032259">
    <property type="term" value="P:methylation"/>
    <property type="evidence" value="ECO:0007669"/>
    <property type="project" value="UniProtKB-KW"/>
</dbReference>
<gene>
    <name evidence="1" type="ORF">Harvfovirus1_22</name>
</gene>
<keyword evidence="1" id="KW-0808">Transferase</keyword>
<sequence>MSFTRKGEEVAHRVLYDLDTARKAPRWSDDYITALLVYFYPDSFLPVGIEHIEQTSKPYFQIAHHNSGRKDYIVTMNQWGKKIDALPLSYKLWLYSKYVPLMFLHKKLYYTYLSFKNAANQEAFKRELFEHERIYFIKKLA</sequence>
<evidence type="ECO:0000313" key="1">
    <source>
        <dbReference type="EMBL" id="AYV80397.1"/>
    </source>
</evidence>
<accession>A0A3G4ZZP6</accession>
<proteinExistence type="predicted"/>
<keyword evidence="1" id="KW-0489">Methyltransferase</keyword>
<dbReference type="EMBL" id="MK072243">
    <property type="protein sequence ID" value="AYV80397.1"/>
    <property type="molecule type" value="Genomic_DNA"/>
</dbReference>
<protein>
    <submittedName>
        <fullName evidence="1">Methyltransferase domain-containing protein</fullName>
    </submittedName>
</protein>
<name>A0A3G4ZZP6_9VIRU</name>
<reference evidence="1" key="1">
    <citation type="submission" date="2018-10" db="EMBL/GenBank/DDBJ databases">
        <title>Hidden diversity of soil giant viruses.</title>
        <authorList>
            <person name="Schulz F."/>
            <person name="Alteio L."/>
            <person name="Goudeau D."/>
            <person name="Ryan E.M."/>
            <person name="Malmstrom R.R."/>
            <person name="Blanchard J."/>
            <person name="Woyke T."/>
        </authorList>
    </citation>
    <scope>NUCLEOTIDE SEQUENCE</scope>
    <source>
        <strain evidence="1">HAV1</strain>
    </source>
</reference>